<feature type="signal peptide" evidence="13">
    <location>
        <begin position="1"/>
        <end position="22"/>
    </location>
</feature>
<dbReference type="HAMAP" id="MF_01139">
    <property type="entry name" value="ISPT"/>
    <property type="match status" value="1"/>
</dbReference>
<dbReference type="PANTHER" id="PTHR10291">
    <property type="entry name" value="DEHYDRODOLICHYL DIPHOSPHATE SYNTHASE FAMILY MEMBER"/>
    <property type="match status" value="1"/>
</dbReference>
<dbReference type="GO" id="GO:0005789">
    <property type="term" value="C:endoplasmic reticulum membrane"/>
    <property type="evidence" value="ECO:0007669"/>
    <property type="project" value="UniProtKB-SubCell"/>
</dbReference>
<evidence type="ECO:0000256" key="5">
    <source>
        <dbReference type="ARBA" id="ARBA00022679"/>
    </source>
</evidence>
<evidence type="ECO:0000256" key="3">
    <source>
        <dbReference type="ARBA" id="ARBA00004922"/>
    </source>
</evidence>
<dbReference type="InterPro" id="IPR001441">
    <property type="entry name" value="UPP_synth-like"/>
</dbReference>
<comment type="catalytic activity">
    <reaction evidence="9">
        <text>n isopentenyl diphosphate + (2E,6E)-farnesyl diphosphate = a di-trans,poly-cis-polyprenyl diphosphate + n diphosphate</text>
        <dbReference type="Rhea" id="RHEA:53008"/>
        <dbReference type="Rhea" id="RHEA-COMP:19494"/>
        <dbReference type="ChEBI" id="CHEBI:33019"/>
        <dbReference type="ChEBI" id="CHEBI:128769"/>
        <dbReference type="ChEBI" id="CHEBI:136960"/>
        <dbReference type="ChEBI" id="CHEBI:175763"/>
        <dbReference type="EC" id="2.5.1.87"/>
    </reaction>
</comment>
<dbReference type="OrthoDB" id="4173905at2759"/>
<keyword evidence="7" id="KW-0460">Magnesium</keyword>
<proteinExistence type="inferred from homology"/>
<evidence type="ECO:0000256" key="2">
    <source>
        <dbReference type="ARBA" id="ARBA00004406"/>
    </source>
</evidence>
<dbReference type="FunFam" id="3.40.1180.10:FF:000002">
    <property type="entry name" value="Alkyl transferase"/>
    <property type="match status" value="1"/>
</dbReference>
<comment type="similarity">
    <text evidence="4 12">Belongs to the UPP synthase family.</text>
</comment>
<comment type="cofactor">
    <cofactor evidence="1">
        <name>Mg(2+)</name>
        <dbReference type="ChEBI" id="CHEBI:18420"/>
    </cofactor>
</comment>
<dbReference type="EMBL" id="KZ308490">
    <property type="protein sequence ID" value="KAG8230492.1"/>
    <property type="molecule type" value="Genomic_DNA"/>
</dbReference>
<evidence type="ECO:0000313" key="15">
    <source>
        <dbReference type="Proteomes" id="UP000792457"/>
    </source>
</evidence>
<keyword evidence="15" id="KW-1185">Reference proteome</keyword>
<keyword evidence="5 12" id="KW-0808">Transferase</keyword>
<dbReference type="InterPro" id="IPR018520">
    <property type="entry name" value="UPP_synth-like_CS"/>
</dbReference>
<keyword evidence="13" id="KW-0732">Signal</keyword>
<dbReference type="EC" id="2.5.1.-" evidence="12"/>
<organism evidence="14 15">
    <name type="scientific">Ladona fulva</name>
    <name type="common">Scarce chaser dragonfly</name>
    <name type="synonym">Libellula fulva</name>
    <dbReference type="NCBI Taxonomy" id="123851"/>
    <lineage>
        <taxon>Eukaryota</taxon>
        <taxon>Metazoa</taxon>
        <taxon>Ecdysozoa</taxon>
        <taxon>Arthropoda</taxon>
        <taxon>Hexapoda</taxon>
        <taxon>Insecta</taxon>
        <taxon>Pterygota</taxon>
        <taxon>Palaeoptera</taxon>
        <taxon>Odonata</taxon>
        <taxon>Epiprocta</taxon>
        <taxon>Anisoptera</taxon>
        <taxon>Libelluloidea</taxon>
        <taxon>Libellulidae</taxon>
        <taxon>Ladona</taxon>
    </lineage>
</organism>
<evidence type="ECO:0000256" key="8">
    <source>
        <dbReference type="ARBA" id="ARBA00023136"/>
    </source>
</evidence>
<dbReference type="GO" id="GO:0016094">
    <property type="term" value="P:polyprenol biosynthetic process"/>
    <property type="evidence" value="ECO:0007669"/>
    <property type="project" value="TreeGrafter"/>
</dbReference>
<dbReference type="CDD" id="cd00475">
    <property type="entry name" value="Cis_IPPS"/>
    <property type="match status" value="1"/>
</dbReference>
<accession>A0A8K0K8T5</accession>
<gene>
    <name evidence="14" type="ORF">J437_LFUL013534</name>
</gene>
<evidence type="ECO:0000256" key="6">
    <source>
        <dbReference type="ARBA" id="ARBA00022824"/>
    </source>
</evidence>
<evidence type="ECO:0000256" key="7">
    <source>
        <dbReference type="ARBA" id="ARBA00022842"/>
    </source>
</evidence>
<comment type="subunit">
    <text evidence="11">Forms an active dehydrodolichyl diphosphate synthase complex with NUS1.</text>
</comment>
<evidence type="ECO:0000313" key="14">
    <source>
        <dbReference type="EMBL" id="KAG8230492.1"/>
    </source>
</evidence>
<reference evidence="14" key="2">
    <citation type="submission" date="2017-10" db="EMBL/GenBank/DDBJ databases">
        <title>Ladona fulva Genome sequencing and assembly.</title>
        <authorList>
            <person name="Murali S."/>
            <person name="Richards S."/>
            <person name="Bandaranaike D."/>
            <person name="Bellair M."/>
            <person name="Blankenburg K."/>
            <person name="Chao H."/>
            <person name="Dinh H."/>
            <person name="Doddapaneni H."/>
            <person name="Dugan-Rocha S."/>
            <person name="Elkadiri S."/>
            <person name="Gnanaolivu R."/>
            <person name="Hernandez B."/>
            <person name="Skinner E."/>
            <person name="Javaid M."/>
            <person name="Lee S."/>
            <person name="Li M."/>
            <person name="Ming W."/>
            <person name="Munidasa M."/>
            <person name="Muniz J."/>
            <person name="Nguyen L."/>
            <person name="Hughes D."/>
            <person name="Osuji N."/>
            <person name="Pu L.-L."/>
            <person name="Puazo M."/>
            <person name="Qu C."/>
            <person name="Quiroz J."/>
            <person name="Raj R."/>
            <person name="Weissenberger G."/>
            <person name="Xin Y."/>
            <person name="Zou X."/>
            <person name="Han Y."/>
            <person name="Worley K."/>
            <person name="Muzny D."/>
            <person name="Gibbs R."/>
        </authorList>
    </citation>
    <scope>NUCLEOTIDE SEQUENCE</scope>
    <source>
        <strain evidence="14">Sampled in the wild</strain>
    </source>
</reference>
<comment type="pathway">
    <text evidence="3">Protein modification; protein glycosylation.</text>
</comment>
<reference evidence="14" key="1">
    <citation type="submission" date="2013-04" db="EMBL/GenBank/DDBJ databases">
        <authorList>
            <person name="Qu J."/>
            <person name="Murali S.C."/>
            <person name="Bandaranaike D."/>
            <person name="Bellair M."/>
            <person name="Blankenburg K."/>
            <person name="Chao H."/>
            <person name="Dinh H."/>
            <person name="Doddapaneni H."/>
            <person name="Downs B."/>
            <person name="Dugan-Rocha S."/>
            <person name="Elkadiri S."/>
            <person name="Gnanaolivu R.D."/>
            <person name="Hernandez B."/>
            <person name="Javaid M."/>
            <person name="Jayaseelan J.C."/>
            <person name="Lee S."/>
            <person name="Li M."/>
            <person name="Ming W."/>
            <person name="Munidasa M."/>
            <person name="Muniz J."/>
            <person name="Nguyen L."/>
            <person name="Ongeri F."/>
            <person name="Osuji N."/>
            <person name="Pu L.-L."/>
            <person name="Puazo M."/>
            <person name="Qu C."/>
            <person name="Quiroz J."/>
            <person name="Raj R."/>
            <person name="Weissenberger G."/>
            <person name="Xin Y."/>
            <person name="Zou X."/>
            <person name="Han Y."/>
            <person name="Richards S."/>
            <person name="Worley K."/>
            <person name="Muzny D."/>
            <person name="Gibbs R."/>
        </authorList>
    </citation>
    <scope>NUCLEOTIDE SEQUENCE</scope>
    <source>
        <strain evidence="14">Sampled in the wild</strain>
    </source>
</reference>
<dbReference type="AlphaFoldDB" id="A0A8K0K8T5"/>
<dbReference type="PANTHER" id="PTHR10291:SF43">
    <property type="entry name" value="DEHYDRODOLICHYL DIPHOSPHATE SYNTHASE COMPLEX SUBUNIT DHDDS"/>
    <property type="match status" value="1"/>
</dbReference>
<evidence type="ECO:0000256" key="4">
    <source>
        <dbReference type="ARBA" id="ARBA00005432"/>
    </source>
</evidence>
<dbReference type="Pfam" id="PF01255">
    <property type="entry name" value="Prenyltransf"/>
    <property type="match status" value="1"/>
</dbReference>
<dbReference type="InterPro" id="IPR036424">
    <property type="entry name" value="UPP_synth-like_sf"/>
</dbReference>
<dbReference type="GO" id="GO:0045547">
    <property type="term" value="F:ditrans,polycis-polyprenyl diphosphate synthase [(2E,6E)-farnesyl diphosphate specific] activity"/>
    <property type="evidence" value="ECO:0007669"/>
    <property type="project" value="UniProtKB-EC"/>
</dbReference>
<comment type="subcellular location">
    <subcellularLocation>
        <location evidence="2">Endoplasmic reticulum membrane</location>
        <topology evidence="2">Peripheral membrane protein</topology>
    </subcellularLocation>
</comment>
<name>A0A8K0K8T5_LADFU</name>
<sequence length="294" mass="34108">MAWIRDSTLSWFQLLCVKVIKAGKVPRHVAFIMDGNRRYARKNNVLKAEGHNKGFDKLAETLQWCLDLGIPEVTVYAFSIENFKRTEDEVDALMELARQKFRRLLNEKEKLMEHGVRIRIIGNLSLLPHDVQKLIAEAMLMTQENNKAFLNVAFAYTAHDEMTNAVRSLSIGVSEGLLLPSDISESLIDRSLYTSDSPDPDLVIRTSGEVRFSDFLLWQLSFSYVYFTEVLWPEFTIWHLLAAVFHYQRNYRHIEEIQSLHKPVEHTNERISSYLTWLYGSREDTLLKLGGKLL</sequence>
<feature type="chain" id="PRO_5035430232" description="Alkyl transferase" evidence="13">
    <location>
        <begin position="23"/>
        <end position="294"/>
    </location>
</feature>
<comment type="function">
    <text evidence="10">With NUS1, forms the dehydrodolichyl diphosphate synthase (DDS) complex, an essential component of the dolichol monophosphate (Dol-P) biosynthetic machinery. Adds multiple copies of isopentenyl pyrophosphate (IPP) to farnesyl pyrophosphate (FPP) to produce dehydrodolichyl diphosphate (Dedol-PP), a precursor of dolichol which is utilized as a sugar carrier in protein glycosylation in the endoplasmic reticulum (ER).</text>
</comment>
<evidence type="ECO:0000256" key="10">
    <source>
        <dbReference type="ARBA" id="ARBA00058504"/>
    </source>
</evidence>
<dbReference type="NCBIfam" id="TIGR00055">
    <property type="entry name" value="uppS"/>
    <property type="match status" value="1"/>
</dbReference>
<evidence type="ECO:0000256" key="12">
    <source>
        <dbReference type="RuleBase" id="RU363018"/>
    </source>
</evidence>
<dbReference type="GO" id="GO:1904423">
    <property type="term" value="C:dehydrodolichyl diphosphate synthase complex"/>
    <property type="evidence" value="ECO:0007669"/>
    <property type="project" value="TreeGrafter"/>
</dbReference>
<evidence type="ECO:0000256" key="1">
    <source>
        <dbReference type="ARBA" id="ARBA00001946"/>
    </source>
</evidence>
<comment type="caution">
    <text evidence="14">The sequence shown here is derived from an EMBL/GenBank/DDBJ whole genome shotgun (WGS) entry which is preliminary data.</text>
</comment>
<protein>
    <recommendedName>
        <fullName evidence="12">Alkyl transferase</fullName>
        <ecNumber evidence="12">2.5.1.-</ecNumber>
    </recommendedName>
</protein>
<dbReference type="Gene3D" id="3.40.1180.10">
    <property type="entry name" value="Decaprenyl diphosphate synthase-like"/>
    <property type="match status" value="1"/>
</dbReference>
<keyword evidence="6" id="KW-0256">Endoplasmic reticulum</keyword>
<dbReference type="PROSITE" id="PS01066">
    <property type="entry name" value="UPP_SYNTHASE"/>
    <property type="match status" value="1"/>
</dbReference>
<evidence type="ECO:0000256" key="13">
    <source>
        <dbReference type="SAM" id="SignalP"/>
    </source>
</evidence>
<evidence type="ECO:0000256" key="9">
    <source>
        <dbReference type="ARBA" id="ARBA00047353"/>
    </source>
</evidence>
<dbReference type="SUPFAM" id="SSF64005">
    <property type="entry name" value="Undecaprenyl diphosphate synthase"/>
    <property type="match status" value="1"/>
</dbReference>
<dbReference type="Proteomes" id="UP000792457">
    <property type="component" value="Unassembled WGS sequence"/>
</dbReference>
<evidence type="ECO:0000256" key="11">
    <source>
        <dbReference type="ARBA" id="ARBA00064670"/>
    </source>
</evidence>
<keyword evidence="8" id="KW-0472">Membrane</keyword>